<organism evidence="1 2">
    <name type="scientific">Agrocybe chaxingu</name>
    <dbReference type="NCBI Taxonomy" id="84603"/>
    <lineage>
        <taxon>Eukaryota</taxon>
        <taxon>Fungi</taxon>
        <taxon>Dikarya</taxon>
        <taxon>Basidiomycota</taxon>
        <taxon>Agaricomycotina</taxon>
        <taxon>Agaricomycetes</taxon>
        <taxon>Agaricomycetidae</taxon>
        <taxon>Agaricales</taxon>
        <taxon>Agaricineae</taxon>
        <taxon>Strophariaceae</taxon>
        <taxon>Agrocybe</taxon>
    </lineage>
</organism>
<dbReference type="EMBL" id="JANKHO010000128">
    <property type="protein sequence ID" value="KAJ3514770.1"/>
    <property type="molecule type" value="Genomic_DNA"/>
</dbReference>
<reference evidence="1" key="1">
    <citation type="submission" date="2022-07" db="EMBL/GenBank/DDBJ databases">
        <title>Genome Sequence of Agrocybe chaxingu.</title>
        <authorList>
            <person name="Buettner E."/>
        </authorList>
    </citation>
    <scope>NUCLEOTIDE SEQUENCE</scope>
    <source>
        <strain evidence="1">MP-N11</strain>
    </source>
</reference>
<proteinExistence type="predicted"/>
<dbReference type="AlphaFoldDB" id="A0A9W8MYT6"/>
<gene>
    <name evidence="1" type="ORF">NLJ89_g2176</name>
</gene>
<sequence length="1109" mass="124489">MKAGQRLSGKNFVMLHYFYPPNLMLTYRFKLHLRPKTTSAAHVAENIPPLPPGKTAVDVLADFLRYLHKCAKIYIEDTHANGPEIWRKLEEHTEFVLTHPNGWEGGQQALMRKAAIMAGLVPNTREGRARLSFVTEGEASLHFCLQCGLATEAIENGDGILIVDAGGGTIDVSAYKKISASSHAYEEIAAPQCHFQGSIFVTKNAEAYLTEFLQGSNFADDVPIMAQRFDKTTKLRFANPEDPQFIQTKVAEFFEPSIQCITESIEEQLDSSGGQISSVFLVGGFAASNWLLSNLKDTNKVVADGAVSFYIDHFVEARVAKYSYGTSTNIYYDCKNPEHTARSKRVYLSLDGYPKISGAFDVILPKTTRVSETQEFRHGYLRHDTDKDSLRIMSSSIKCFRGARRDPRWMDEEKSLYSTLCQVEADLSNVPFRAKYSTVINEVYYESCFDIILSLGLTEFKAFIAWKENGVEKRSPAEMVYDPELLITDDEALIELPFFSSFAIASNMSIRAPYSGPYRKLVLAFDVGTTFSGISYSILDPGEVPEIRGVTRYPAQEQVGGDSKIPTIIYYDQEGKVQAVGAEAVREGIEELIQDEGWVKAEWFKLHMRPRTRSAEYVTERIPPLPPGKAAIDIFADFLRYLHKCARTYIEETHANGADLWRSFGEDRTEFVLTHPNGWEGGQQGLMRKAAVMAGLVPDTEEGRARLSFVTEGEASLHFCVQSGLTTEAIKNGKGILIVDAGGGTIDISAYKKTSASGHAYEEIAAPQCYFHGSIFVTRNARDFLENLLQGSRFVGDIPYITDRFDKTTKLRFVDPDESQFIKFGTLRDREPNLNIRSGQLKLLGTDVAKFFEPSIKCITRSIEDQCQSSRTQITSVFLVGGFAASNWLFNNLKNTFTPRGLDVSRPDSHTNKAVADGAISFYIDHFVSARVGKLSYGITASIPYSPIDLEHVERNRFTYVDFAGTKRVNGAFDVILPKNTKVSETEEFRHSFFREDTSSTSENLRRISVPIKCFRGWREDPRWMDEQAELYSTLCYVEADTSHVQLSPKVSQRTRGLYFTLEFDVILSLGLTEFKAYIAWRENGVEKRSPAAMVYDPDSVIQDAIPLI</sequence>
<evidence type="ECO:0000313" key="2">
    <source>
        <dbReference type="Proteomes" id="UP001148786"/>
    </source>
</evidence>
<keyword evidence="2" id="KW-1185">Reference proteome</keyword>
<dbReference type="CDD" id="cd10170">
    <property type="entry name" value="ASKHA_NBD_HSP70"/>
    <property type="match status" value="2"/>
</dbReference>
<accession>A0A9W8MYT6</accession>
<name>A0A9W8MYT6_9AGAR</name>
<dbReference type="InterPro" id="IPR043129">
    <property type="entry name" value="ATPase_NBD"/>
</dbReference>
<dbReference type="SUPFAM" id="SSF53067">
    <property type="entry name" value="Actin-like ATPase domain"/>
    <property type="match status" value="3"/>
</dbReference>
<protein>
    <submittedName>
        <fullName evidence="1">Uncharacterized protein</fullName>
    </submittedName>
</protein>
<dbReference type="PANTHER" id="PTHR14187:SF5">
    <property type="entry name" value="HEAT SHOCK 70 KDA PROTEIN 12A"/>
    <property type="match status" value="1"/>
</dbReference>
<evidence type="ECO:0000313" key="1">
    <source>
        <dbReference type="EMBL" id="KAJ3514770.1"/>
    </source>
</evidence>
<dbReference type="Proteomes" id="UP001148786">
    <property type="component" value="Unassembled WGS sequence"/>
</dbReference>
<comment type="caution">
    <text evidence="1">The sequence shown here is derived from an EMBL/GenBank/DDBJ whole genome shotgun (WGS) entry which is preliminary data.</text>
</comment>
<dbReference type="PANTHER" id="PTHR14187">
    <property type="entry name" value="ALPHA KINASE/ELONGATION FACTOR 2 KINASE"/>
    <property type="match status" value="1"/>
</dbReference>
<dbReference type="Gene3D" id="3.30.420.40">
    <property type="match status" value="2"/>
</dbReference>
<dbReference type="OrthoDB" id="2963168at2759"/>